<keyword evidence="3 10" id="KW-0378">Hydrolase</keyword>
<evidence type="ECO:0000256" key="3">
    <source>
        <dbReference type="ARBA" id="ARBA00022801"/>
    </source>
</evidence>
<keyword evidence="11" id="KW-1185">Reference proteome</keyword>
<dbReference type="Proteomes" id="UP001175227">
    <property type="component" value="Unassembled WGS sequence"/>
</dbReference>
<dbReference type="SUPFAM" id="SSF52540">
    <property type="entry name" value="P-loop containing nucleoside triphosphate hydrolases"/>
    <property type="match status" value="1"/>
</dbReference>
<dbReference type="PROSITE" id="PS51194">
    <property type="entry name" value="HELICASE_CTER"/>
    <property type="match status" value="1"/>
</dbReference>
<evidence type="ECO:0000259" key="9">
    <source>
        <dbReference type="PROSITE" id="PS51194"/>
    </source>
</evidence>
<evidence type="ECO:0000256" key="5">
    <source>
        <dbReference type="ARBA" id="ARBA00022840"/>
    </source>
</evidence>
<evidence type="ECO:0000256" key="4">
    <source>
        <dbReference type="ARBA" id="ARBA00022806"/>
    </source>
</evidence>
<evidence type="ECO:0000313" key="11">
    <source>
        <dbReference type="Proteomes" id="UP001175227"/>
    </source>
</evidence>
<dbReference type="InterPro" id="IPR014001">
    <property type="entry name" value="Helicase_ATP-bd"/>
</dbReference>
<keyword evidence="5" id="KW-0067">ATP-binding</keyword>
<dbReference type="AlphaFoldDB" id="A0AA39NX20"/>
<feature type="region of interest" description="Disordered" evidence="7">
    <location>
        <begin position="405"/>
        <end position="442"/>
    </location>
</feature>
<dbReference type="EC" id="3.6.4.13" evidence="1"/>
<dbReference type="EMBL" id="JAUEPR010000033">
    <property type="protein sequence ID" value="KAK0473433.1"/>
    <property type="molecule type" value="Genomic_DNA"/>
</dbReference>
<proteinExistence type="predicted"/>
<evidence type="ECO:0000256" key="6">
    <source>
        <dbReference type="ARBA" id="ARBA00047984"/>
    </source>
</evidence>
<protein>
    <recommendedName>
        <fullName evidence="1">RNA helicase</fullName>
        <ecNumber evidence="1">3.6.4.13</ecNumber>
    </recommendedName>
</protein>
<feature type="domain" description="Helicase C-terminal" evidence="9">
    <location>
        <begin position="349"/>
        <end position="501"/>
    </location>
</feature>
<feature type="domain" description="Helicase ATP-binding" evidence="8">
    <location>
        <begin position="34"/>
        <end position="322"/>
    </location>
</feature>
<dbReference type="InterPro" id="IPR001650">
    <property type="entry name" value="Helicase_C-like"/>
</dbReference>
<evidence type="ECO:0000256" key="1">
    <source>
        <dbReference type="ARBA" id="ARBA00012552"/>
    </source>
</evidence>
<accession>A0AA39NX20</accession>
<reference evidence="10" key="1">
    <citation type="submission" date="2023-06" db="EMBL/GenBank/DDBJ databases">
        <authorList>
            <consortium name="Lawrence Berkeley National Laboratory"/>
            <person name="Ahrendt S."/>
            <person name="Sahu N."/>
            <person name="Indic B."/>
            <person name="Wong-Bajracharya J."/>
            <person name="Merenyi Z."/>
            <person name="Ke H.-M."/>
            <person name="Monk M."/>
            <person name="Kocsube S."/>
            <person name="Drula E."/>
            <person name="Lipzen A."/>
            <person name="Balint B."/>
            <person name="Henrissat B."/>
            <person name="Andreopoulos B."/>
            <person name="Martin F.M."/>
            <person name="Harder C.B."/>
            <person name="Rigling D."/>
            <person name="Ford K.L."/>
            <person name="Foster G.D."/>
            <person name="Pangilinan J."/>
            <person name="Papanicolaou A."/>
            <person name="Barry K."/>
            <person name="LaButti K."/>
            <person name="Viragh M."/>
            <person name="Koriabine M."/>
            <person name="Yan M."/>
            <person name="Riley R."/>
            <person name="Champramary S."/>
            <person name="Plett K.L."/>
            <person name="Tsai I.J."/>
            <person name="Slot J."/>
            <person name="Sipos G."/>
            <person name="Plett J."/>
            <person name="Nagy L.G."/>
            <person name="Grigoriev I.V."/>
        </authorList>
    </citation>
    <scope>NUCLEOTIDE SEQUENCE</scope>
    <source>
        <strain evidence="10">ICMP 16352</strain>
    </source>
</reference>
<dbReference type="GO" id="GO:0003676">
    <property type="term" value="F:nucleic acid binding"/>
    <property type="evidence" value="ECO:0007669"/>
    <property type="project" value="InterPro"/>
</dbReference>
<dbReference type="GO" id="GO:0016787">
    <property type="term" value="F:hydrolase activity"/>
    <property type="evidence" value="ECO:0007669"/>
    <property type="project" value="UniProtKB-KW"/>
</dbReference>
<dbReference type="GO" id="GO:0005524">
    <property type="term" value="F:ATP binding"/>
    <property type="evidence" value="ECO:0007669"/>
    <property type="project" value="UniProtKB-KW"/>
</dbReference>
<comment type="catalytic activity">
    <reaction evidence="6">
        <text>ATP + H2O = ADP + phosphate + H(+)</text>
        <dbReference type="Rhea" id="RHEA:13065"/>
        <dbReference type="ChEBI" id="CHEBI:15377"/>
        <dbReference type="ChEBI" id="CHEBI:15378"/>
        <dbReference type="ChEBI" id="CHEBI:30616"/>
        <dbReference type="ChEBI" id="CHEBI:43474"/>
        <dbReference type="ChEBI" id="CHEBI:456216"/>
        <dbReference type="EC" id="3.6.4.13"/>
    </reaction>
</comment>
<dbReference type="Pfam" id="PF00270">
    <property type="entry name" value="DEAD"/>
    <property type="match status" value="1"/>
</dbReference>
<evidence type="ECO:0000256" key="2">
    <source>
        <dbReference type="ARBA" id="ARBA00022741"/>
    </source>
</evidence>
<dbReference type="InterPro" id="IPR027417">
    <property type="entry name" value="P-loop_NTPase"/>
</dbReference>
<evidence type="ECO:0000313" key="10">
    <source>
        <dbReference type="EMBL" id="KAK0473433.1"/>
    </source>
</evidence>
<comment type="caution">
    <text evidence="10">The sequence shown here is derived from an EMBL/GenBank/DDBJ whole genome shotgun (WGS) entry which is preliminary data.</text>
</comment>
<dbReference type="PANTHER" id="PTHR47960">
    <property type="entry name" value="DEAD-BOX ATP-DEPENDENT RNA HELICASE 50"/>
    <property type="match status" value="1"/>
</dbReference>
<evidence type="ECO:0000259" key="8">
    <source>
        <dbReference type="PROSITE" id="PS51192"/>
    </source>
</evidence>
<dbReference type="Gene3D" id="3.40.50.300">
    <property type="entry name" value="P-loop containing nucleotide triphosphate hydrolases"/>
    <property type="match status" value="2"/>
</dbReference>
<keyword evidence="2" id="KW-0547">Nucleotide-binding</keyword>
<sequence>MPGLLSCLTEVVGAGSQPTPIQALSLQHLLETEYDPNKKWKEYLLASETGSGKSIAYFLPLLQSLKVSELSGNVHRKYTHPLNPRALILAPTHELARQLSGFAKDLIHEIKLRILCASQANVDNKMSLGGGSAAQMKGKLDAALFSNHSQDLQIRPGGRFPVDVVVGTPMKLLELIKGRGWERRIGNETPKAQEESTEEGEEKEDEEFQRKPRRGRDLGVVPTGTLGAAPEMGLANVEWVIVDEADVLFDPDFQETTRLLLSEVGAARGSSVLYYPDDFNFKTESVEPKPISYPFNLILCSATIPSALGNYLETHHPSHTRLASPTVHHLPKKLQTEYVSWTGTNKNADIEKRIRKVWAEDSITRSGKLSKILVFCNKNNKVQLLSQHLEGKGIKTVAIDGTAETRRRGSNHHLDGFLKDKSEETKEEGPGDPSETPHDFTPQIKHVFIVDEPRNMIDFIHRAGRSGRAGEKGKVVVFGKLEGRGSSRAVDLRKRVGALAA</sequence>
<gene>
    <name evidence="10" type="ORF">IW261DRAFT_1553053</name>
</gene>
<dbReference type="InterPro" id="IPR011545">
    <property type="entry name" value="DEAD/DEAH_box_helicase_dom"/>
</dbReference>
<dbReference type="SMART" id="SM00487">
    <property type="entry name" value="DEXDc"/>
    <property type="match status" value="1"/>
</dbReference>
<feature type="compositionally biased region" description="Acidic residues" evidence="7">
    <location>
        <begin position="195"/>
        <end position="207"/>
    </location>
</feature>
<feature type="compositionally biased region" description="Basic and acidic residues" evidence="7">
    <location>
        <begin position="184"/>
        <end position="194"/>
    </location>
</feature>
<evidence type="ECO:0000256" key="7">
    <source>
        <dbReference type="SAM" id="MobiDB-lite"/>
    </source>
</evidence>
<keyword evidence="4" id="KW-0347">Helicase</keyword>
<name>A0AA39NX20_9AGAR</name>
<organism evidence="10 11">
    <name type="scientific">Armillaria novae-zelandiae</name>
    <dbReference type="NCBI Taxonomy" id="153914"/>
    <lineage>
        <taxon>Eukaryota</taxon>
        <taxon>Fungi</taxon>
        <taxon>Dikarya</taxon>
        <taxon>Basidiomycota</taxon>
        <taxon>Agaricomycotina</taxon>
        <taxon>Agaricomycetes</taxon>
        <taxon>Agaricomycetidae</taxon>
        <taxon>Agaricales</taxon>
        <taxon>Marasmiineae</taxon>
        <taxon>Physalacriaceae</taxon>
        <taxon>Armillaria</taxon>
    </lineage>
</organism>
<dbReference type="GO" id="GO:0003724">
    <property type="term" value="F:RNA helicase activity"/>
    <property type="evidence" value="ECO:0007669"/>
    <property type="project" value="UniProtKB-EC"/>
</dbReference>
<feature type="compositionally biased region" description="Basic and acidic residues" evidence="7">
    <location>
        <begin position="405"/>
        <end position="429"/>
    </location>
</feature>
<dbReference type="PROSITE" id="PS51192">
    <property type="entry name" value="HELICASE_ATP_BIND_1"/>
    <property type="match status" value="1"/>
</dbReference>
<feature type="region of interest" description="Disordered" evidence="7">
    <location>
        <begin position="184"/>
        <end position="223"/>
    </location>
</feature>